<reference evidence="2" key="1">
    <citation type="submission" date="2020-01" db="EMBL/GenBank/DDBJ databases">
        <authorList>
            <consortium name="DOE Joint Genome Institute"/>
            <person name="Haridas S."/>
            <person name="Albert R."/>
            <person name="Binder M."/>
            <person name="Bloem J."/>
            <person name="Labutti K."/>
            <person name="Salamov A."/>
            <person name="Andreopoulos B."/>
            <person name="Baker S.E."/>
            <person name="Barry K."/>
            <person name="Bills G."/>
            <person name="Bluhm B.H."/>
            <person name="Cannon C."/>
            <person name="Castanera R."/>
            <person name="Culley D.E."/>
            <person name="Daum C."/>
            <person name="Ezra D."/>
            <person name="Gonzalez J.B."/>
            <person name="Henrissat B."/>
            <person name="Kuo A."/>
            <person name="Liang C."/>
            <person name="Lipzen A."/>
            <person name="Lutzoni F."/>
            <person name="Magnuson J."/>
            <person name="Mondo S."/>
            <person name="Nolan M."/>
            <person name="Ohm R."/>
            <person name="Pangilinan J."/>
            <person name="Park H.-J."/>
            <person name="Ramirez L."/>
            <person name="Alfaro M."/>
            <person name="Sun H."/>
            <person name="Tritt A."/>
            <person name="Yoshinaga Y."/>
            <person name="Zwiers L.-H."/>
            <person name="Turgeon B.G."/>
            <person name="Goodwin S.B."/>
            <person name="Spatafora J.W."/>
            <person name="Crous P.W."/>
            <person name="Grigoriev I.V."/>
        </authorList>
    </citation>
    <scope>NUCLEOTIDE SEQUENCE</scope>
    <source>
        <strain evidence="2">CBS 394.84</strain>
    </source>
</reference>
<dbReference type="Pfam" id="PF13472">
    <property type="entry name" value="Lipase_GDSL_2"/>
    <property type="match status" value="1"/>
</dbReference>
<dbReference type="InterPro" id="IPR037460">
    <property type="entry name" value="SEST-like"/>
</dbReference>
<dbReference type="EMBL" id="ML976614">
    <property type="protein sequence ID" value="KAF1849905.1"/>
    <property type="molecule type" value="Genomic_DNA"/>
</dbReference>
<name>A0A9P4LCD8_9PLEO</name>
<dbReference type="CDD" id="cd01823">
    <property type="entry name" value="SEST_like"/>
    <property type="match status" value="1"/>
</dbReference>
<keyword evidence="3" id="KW-1185">Reference proteome</keyword>
<dbReference type="SUPFAM" id="SSF52266">
    <property type="entry name" value="SGNH hydrolase"/>
    <property type="match status" value="1"/>
</dbReference>
<dbReference type="PANTHER" id="PTHR37981:SF1">
    <property type="entry name" value="SGNH HYDROLASE-TYPE ESTERASE DOMAIN-CONTAINING PROTEIN"/>
    <property type="match status" value="1"/>
</dbReference>
<dbReference type="AlphaFoldDB" id="A0A9P4LCD8"/>
<gene>
    <name evidence="2" type="ORF">K460DRAFT_326234</name>
</gene>
<dbReference type="GO" id="GO:0016788">
    <property type="term" value="F:hydrolase activity, acting on ester bonds"/>
    <property type="evidence" value="ECO:0007669"/>
    <property type="project" value="InterPro"/>
</dbReference>
<dbReference type="PANTHER" id="PTHR37981">
    <property type="entry name" value="LIPASE 2"/>
    <property type="match status" value="1"/>
</dbReference>
<keyword evidence="2" id="KW-0378">Hydrolase</keyword>
<evidence type="ECO:0000313" key="3">
    <source>
        <dbReference type="Proteomes" id="UP000800039"/>
    </source>
</evidence>
<dbReference type="Proteomes" id="UP000800039">
    <property type="component" value="Unassembled WGS sequence"/>
</dbReference>
<dbReference type="Gene3D" id="3.40.50.1110">
    <property type="entry name" value="SGNH hydrolase"/>
    <property type="match status" value="1"/>
</dbReference>
<organism evidence="2 3">
    <name type="scientific">Cucurbitaria berberidis CBS 394.84</name>
    <dbReference type="NCBI Taxonomy" id="1168544"/>
    <lineage>
        <taxon>Eukaryota</taxon>
        <taxon>Fungi</taxon>
        <taxon>Dikarya</taxon>
        <taxon>Ascomycota</taxon>
        <taxon>Pezizomycotina</taxon>
        <taxon>Dothideomycetes</taxon>
        <taxon>Pleosporomycetidae</taxon>
        <taxon>Pleosporales</taxon>
        <taxon>Pleosporineae</taxon>
        <taxon>Cucurbitariaceae</taxon>
        <taxon>Cucurbitaria</taxon>
    </lineage>
</organism>
<feature type="domain" description="SGNH hydrolase-type esterase" evidence="1">
    <location>
        <begin position="83"/>
        <end position="300"/>
    </location>
</feature>
<dbReference type="GeneID" id="63847871"/>
<accession>A0A9P4LCD8</accession>
<dbReference type="RefSeq" id="XP_040792468.1">
    <property type="nucleotide sequence ID" value="XM_040930619.1"/>
</dbReference>
<proteinExistence type="predicted"/>
<evidence type="ECO:0000259" key="1">
    <source>
        <dbReference type="Pfam" id="PF13472"/>
    </source>
</evidence>
<sequence length="817" mass="92137">MVYMNCGDSRPLSNIISWFSSHRLNMAMSSGLALFSILSLGFAIPFYDFLPVGTTYNPSLDVRATDGAAADPSDLSYVKSWAALGDSYAAGIGSGKPLGDIFHRDPWFCSRWDQSYPYLMHQSEELNGKDFKYHACSGWTSTQIREKQVPKLNDKSQQIITLSSGGNDVYLSDLLNACVYQITPGAALSDNCKSTMDKTSEAIDKELFKWLDDLYTALKAKLTDDGKIYVTGYAQFWNSNTDQCDDVTWKMWDFPGVHLVKLTKANRKRMNELAVRVNNKIKEVIEKNHSDKIIFVDIDPYVIILGGRFCEAGIKEPDIDRPGLLFYNRGTVDVENSAEDPWSRTELKRGPDEMPKQSFEGSIAIKFEEALRQHPDWKLVADFSKASVAVPRNNTADELKTADIADTISSLLPDTFKRIFHPRPFLHNLMAQLILWHIKNERAELLGFGRMRQRASPIKPENASCNQKSPHDRPRDLVCKETDWRVPKEKTDDGSTSVMDAIKQFCKNRNGETAEKGTDHEHIYDRWDISGWGVTKRQSLWLRASSGPFSQCPKGQLVEKDCVAVLTGGLNDCDKGSNYTFGYRAQGENCMEYAIETSPSVHEGDPPWAEHVKKYPPPETLMADMYIASKQHQVDCYKARGLTWNWNDANAAIDEYCNNNLKNGGHSKPFLVKKGTLTLSASVDFDLAGGSPYKDKAWCTGFDFNHKNSDDCRYAFRKILGTRMEDHYECSTHYRCVQYSVRTWQDSDRKAILRLLEGIEDNPHFSISGKADVRVAGWNATSGWNSTTPSAWQVGDPRLMELPTSQLSNSSVFVTTL</sequence>
<dbReference type="InterPro" id="IPR013830">
    <property type="entry name" value="SGNH_hydro"/>
</dbReference>
<protein>
    <submittedName>
        <fullName evidence="2">SGNH hydrolase</fullName>
    </submittedName>
</protein>
<comment type="caution">
    <text evidence="2">The sequence shown here is derived from an EMBL/GenBank/DDBJ whole genome shotgun (WGS) entry which is preliminary data.</text>
</comment>
<dbReference type="OrthoDB" id="3773989at2759"/>
<dbReference type="InterPro" id="IPR036514">
    <property type="entry name" value="SGNH_hydro_sf"/>
</dbReference>
<evidence type="ECO:0000313" key="2">
    <source>
        <dbReference type="EMBL" id="KAF1849905.1"/>
    </source>
</evidence>
<dbReference type="GO" id="GO:0006629">
    <property type="term" value="P:lipid metabolic process"/>
    <property type="evidence" value="ECO:0007669"/>
    <property type="project" value="TreeGrafter"/>
</dbReference>